<evidence type="ECO:0000256" key="2">
    <source>
        <dbReference type="ARBA" id="ARBA00010139"/>
    </source>
</evidence>
<evidence type="ECO:0000256" key="3">
    <source>
        <dbReference type="ARBA" id="ARBA00022630"/>
    </source>
</evidence>
<name>A0ABU2B485_9MICC</name>
<keyword evidence="5" id="KW-0560">Oxidoreductase</keyword>
<dbReference type="Gene3D" id="3.50.50.60">
    <property type="entry name" value="FAD/NAD(P)-binding domain"/>
    <property type="match status" value="2"/>
</dbReference>
<dbReference type="InterPro" id="IPR051820">
    <property type="entry name" value="FAD-binding_MO"/>
</dbReference>
<keyword evidence="6" id="KW-0503">Monooxygenase</keyword>
<dbReference type="SUPFAM" id="SSF51905">
    <property type="entry name" value="FAD/NAD(P)-binding domain"/>
    <property type="match status" value="1"/>
</dbReference>
<reference evidence="7 8" key="1">
    <citation type="submission" date="2023-07" db="EMBL/GenBank/DDBJ databases">
        <title>Sequencing the genomes of 1000 actinobacteria strains.</title>
        <authorList>
            <person name="Klenk H.-P."/>
        </authorList>
    </citation>
    <scope>NUCLEOTIDE SEQUENCE [LARGE SCALE GENOMIC DNA]</scope>
    <source>
        <strain evidence="7 8">DSM 22966</strain>
    </source>
</reference>
<dbReference type="Pfam" id="PF00743">
    <property type="entry name" value="FMO-like"/>
    <property type="match status" value="1"/>
</dbReference>
<dbReference type="RefSeq" id="WP_310175602.1">
    <property type="nucleotide sequence ID" value="NZ_BAABHE010000002.1"/>
</dbReference>
<dbReference type="InterPro" id="IPR036188">
    <property type="entry name" value="FAD/NAD-bd_sf"/>
</dbReference>
<dbReference type="PRINTS" id="PR00411">
    <property type="entry name" value="PNDRDTASEI"/>
</dbReference>
<accession>A0ABU2B485</accession>
<organism evidence="7 8">
    <name type="scientific">Enteractinococcus fodinae</name>
    <dbReference type="NCBI Taxonomy" id="684663"/>
    <lineage>
        <taxon>Bacteria</taxon>
        <taxon>Bacillati</taxon>
        <taxon>Actinomycetota</taxon>
        <taxon>Actinomycetes</taxon>
        <taxon>Micrococcales</taxon>
        <taxon>Micrococcaceae</taxon>
    </lineage>
</organism>
<dbReference type="PANTHER" id="PTHR43872:SF1">
    <property type="entry name" value="MONOOXYGENASE, PUTATIVE (AFU_ORTHOLOGUE AFUA_8G02570)-RELATED"/>
    <property type="match status" value="1"/>
</dbReference>
<dbReference type="EMBL" id="JAVDYJ010000001">
    <property type="protein sequence ID" value="MDR7348422.1"/>
    <property type="molecule type" value="Genomic_DNA"/>
</dbReference>
<dbReference type="PANTHER" id="PTHR43872">
    <property type="entry name" value="MONOOXYGENASE, PUTATIVE (AFU_ORTHOLOGUE AFUA_8G02570)-RELATED"/>
    <property type="match status" value="1"/>
</dbReference>
<comment type="caution">
    <text evidence="7">The sequence shown here is derived from an EMBL/GenBank/DDBJ whole genome shotgun (WGS) entry which is preliminary data.</text>
</comment>
<keyword evidence="3" id="KW-0285">Flavoprotein</keyword>
<comment type="similarity">
    <text evidence="2">Belongs to the FAD-binding monooxygenase family.</text>
</comment>
<sequence>MANSWSVDNPKATDSGSIYVDVLIIGAGVAGVGAAAQLRQSLPEKSFLVLEKKDEIGGTWVTHRYPGVRSDSDLFTYGYSFRPWDGPAIATGQEILSYLDDVVDDYGLRDNIHTGIHVESASWSSKESLWTVVTTSRANGSRQVYRTAFLWMCSGYYDHDRGYLPEWSGMDEFSGQIVHSQHWPEDLDFTGKRVVVIGSGATAATLIPAMSDRAEKVTMVQRTPTYFASRPATPELVNTLRELDIPGEWIHEIMRRYYIDQTNQRVRMTFENPQVLEEALLEDTRARLPEGFDVDHHFKPPYRASQQRIVLTPDGDFFSAVRAGKVDIVTDTIETFFEGGLRLSSGQEIEADLIIAATGFNMNVLGDVKFVVDGEPVDFANHVTYRGLMLTGIPNMAYVMGYFRYSYTLKVDLVSEFLIRLFDYMESKDAAVVVPQLRPEDADMEILDWGNPDNFNAGYVMRAHKKFFKRGTKPLWSNWNEYPDDQTLLPNADLNDGLTYRSKGEPIRFDGVPAVTGAQSL</sequence>
<evidence type="ECO:0000256" key="4">
    <source>
        <dbReference type="ARBA" id="ARBA00022827"/>
    </source>
</evidence>
<keyword evidence="4" id="KW-0274">FAD</keyword>
<evidence type="ECO:0000313" key="8">
    <source>
        <dbReference type="Proteomes" id="UP001183794"/>
    </source>
</evidence>
<proteinExistence type="inferred from homology"/>
<dbReference type="InterPro" id="IPR020946">
    <property type="entry name" value="Flavin_mOase-like"/>
</dbReference>
<evidence type="ECO:0000256" key="6">
    <source>
        <dbReference type="ARBA" id="ARBA00023033"/>
    </source>
</evidence>
<gene>
    <name evidence="7" type="ORF">J2S62_002679</name>
</gene>
<protein>
    <submittedName>
        <fullName evidence="7">Cation diffusion facilitator CzcD-associated flavoprotein CzcO</fullName>
    </submittedName>
</protein>
<evidence type="ECO:0000313" key="7">
    <source>
        <dbReference type="EMBL" id="MDR7348422.1"/>
    </source>
</evidence>
<evidence type="ECO:0000256" key="1">
    <source>
        <dbReference type="ARBA" id="ARBA00001974"/>
    </source>
</evidence>
<evidence type="ECO:0000256" key="5">
    <source>
        <dbReference type="ARBA" id="ARBA00023002"/>
    </source>
</evidence>
<dbReference type="Proteomes" id="UP001183794">
    <property type="component" value="Unassembled WGS sequence"/>
</dbReference>
<comment type="cofactor">
    <cofactor evidence="1">
        <name>FAD</name>
        <dbReference type="ChEBI" id="CHEBI:57692"/>
    </cofactor>
</comment>
<keyword evidence="8" id="KW-1185">Reference proteome</keyword>